<feature type="region of interest" description="Disordered" evidence="1">
    <location>
        <begin position="279"/>
        <end position="339"/>
    </location>
</feature>
<dbReference type="EMBL" id="CAJGYO010000003">
    <property type="protein sequence ID" value="CAD6218433.1"/>
    <property type="molecule type" value="Genomic_DNA"/>
</dbReference>
<evidence type="ECO:0000313" key="3">
    <source>
        <dbReference type="Proteomes" id="UP000604825"/>
    </source>
</evidence>
<dbReference type="Proteomes" id="UP000604825">
    <property type="component" value="Unassembled WGS sequence"/>
</dbReference>
<dbReference type="AlphaFoldDB" id="A0A811N9B7"/>
<reference evidence="2" key="1">
    <citation type="submission" date="2020-10" db="EMBL/GenBank/DDBJ databases">
        <authorList>
            <person name="Han B."/>
            <person name="Lu T."/>
            <person name="Zhao Q."/>
            <person name="Huang X."/>
            <person name="Zhao Y."/>
        </authorList>
    </citation>
    <scope>NUCLEOTIDE SEQUENCE</scope>
</reference>
<evidence type="ECO:0000313" key="2">
    <source>
        <dbReference type="EMBL" id="CAD6218433.1"/>
    </source>
</evidence>
<dbReference type="InterPro" id="IPR012337">
    <property type="entry name" value="RNaseH-like_sf"/>
</dbReference>
<proteinExistence type="predicted"/>
<protein>
    <submittedName>
        <fullName evidence="2">Uncharacterized protein</fullName>
    </submittedName>
</protein>
<name>A0A811N9B7_9POAL</name>
<comment type="caution">
    <text evidence="2">The sequence shown here is derived from an EMBL/GenBank/DDBJ whole genome shotgun (WGS) entry which is preliminary data.</text>
</comment>
<feature type="compositionally biased region" description="Acidic residues" evidence="1">
    <location>
        <begin position="289"/>
        <end position="298"/>
    </location>
</feature>
<gene>
    <name evidence="2" type="ORF">NCGR_LOCUS12307</name>
</gene>
<dbReference type="OrthoDB" id="1729094at2759"/>
<dbReference type="SUPFAM" id="SSF53098">
    <property type="entry name" value="Ribonuclease H-like"/>
    <property type="match status" value="1"/>
</dbReference>
<organism evidence="2 3">
    <name type="scientific">Miscanthus lutarioriparius</name>
    <dbReference type="NCBI Taxonomy" id="422564"/>
    <lineage>
        <taxon>Eukaryota</taxon>
        <taxon>Viridiplantae</taxon>
        <taxon>Streptophyta</taxon>
        <taxon>Embryophyta</taxon>
        <taxon>Tracheophyta</taxon>
        <taxon>Spermatophyta</taxon>
        <taxon>Magnoliopsida</taxon>
        <taxon>Liliopsida</taxon>
        <taxon>Poales</taxon>
        <taxon>Poaceae</taxon>
        <taxon>PACMAD clade</taxon>
        <taxon>Panicoideae</taxon>
        <taxon>Andropogonodae</taxon>
        <taxon>Andropogoneae</taxon>
        <taxon>Saccharinae</taxon>
        <taxon>Miscanthus</taxon>
    </lineage>
</organism>
<sequence>MRNKIGGDFVRPAVTRFATSFLTLASLHKNRSGLRNLVVSDEWHATSFSTTLEGRRVENIILSMPFWNKVELCLRASQPLLVALRIADGDETPAAPEIMAAMDVAKAAIKDSLQRKLDLLKEEKDRRQAGRLRIMFNQVMWKMVTDDEEKNKISKQAEDYVHIKKRNRLEHQMLNKLVYVSYNRKMENRFKKNRELGSKGKICNPLLLDEFHWENEWVNENCEPEPVQEGGGDAMTWAIVDEAIGATQGLEGRNLPRAAATRAAVAALVRHTYARNRKRPRNTVTLTQDIDEVDDEDQDQHVDSAIAMEEDEESAPTKTRDGPTGDGDGGFTFNVDLLN</sequence>
<accession>A0A811N9B7</accession>
<keyword evidence="3" id="KW-1185">Reference proteome</keyword>
<evidence type="ECO:0000256" key="1">
    <source>
        <dbReference type="SAM" id="MobiDB-lite"/>
    </source>
</evidence>